<feature type="domain" description="Enoyl reductase (ER)" evidence="4">
    <location>
        <begin position="11"/>
        <end position="330"/>
    </location>
</feature>
<dbReference type="EMBL" id="KB446558">
    <property type="protein sequence ID" value="EME83597.1"/>
    <property type="molecule type" value="Genomic_DNA"/>
</dbReference>
<evidence type="ECO:0000313" key="5">
    <source>
        <dbReference type="EMBL" id="EME83597.1"/>
    </source>
</evidence>
<dbReference type="AlphaFoldDB" id="M3B2G5"/>
<name>M3B2G5_PSEFD</name>
<evidence type="ECO:0000256" key="1">
    <source>
        <dbReference type="ARBA" id="ARBA00008072"/>
    </source>
</evidence>
<gene>
    <name evidence="5" type="ORF">MYCFIDRAFT_188527</name>
</gene>
<dbReference type="Gene3D" id="3.40.50.720">
    <property type="entry name" value="NAD(P)-binding Rossmann-like Domain"/>
    <property type="match status" value="1"/>
</dbReference>
<dbReference type="VEuPathDB" id="FungiDB:MYCFIDRAFT_188527"/>
<comment type="subunit">
    <text evidence="2">Monomer.</text>
</comment>
<protein>
    <recommendedName>
        <fullName evidence="4">Enoyl reductase (ER) domain-containing protein</fullName>
    </recommendedName>
</protein>
<dbReference type="Pfam" id="PF08240">
    <property type="entry name" value="ADH_N"/>
    <property type="match status" value="1"/>
</dbReference>
<comment type="similarity">
    <text evidence="1">Belongs to the zinc-containing alcohol dehydrogenase family.</text>
</comment>
<dbReference type="Gene3D" id="3.90.180.10">
    <property type="entry name" value="Medium-chain alcohol dehydrogenases, catalytic domain"/>
    <property type="match status" value="1"/>
</dbReference>
<evidence type="ECO:0000256" key="3">
    <source>
        <dbReference type="ARBA" id="ARBA00023002"/>
    </source>
</evidence>
<dbReference type="OrthoDB" id="3233595at2759"/>
<evidence type="ECO:0000256" key="2">
    <source>
        <dbReference type="ARBA" id="ARBA00011245"/>
    </source>
</evidence>
<keyword evidence="3" id="KW-0560">Oxidoreductase</keyword>
<evidence type="ECO:0000259" key="4">
    <source>
        <dbReference type="SMART" id="SM00829"/>
    </source>
</evidence>
<dbReference type="Proteomes" id="UP000016932">
    <property type="component" value="Unassembled WGS sequence"/>
</dbReference>
<evidence type="ECO:0000313" key="6">
    <source>
        <dbReference type="Proteomes" id="UP000016932"/>
    </source>
</evidence>
<dbReference type="InterPro" id="IPR036291">
    <property type="entry name" value="NAD(P)-bd_dom_sf"/>
</dbReference>
<dbReference type="PANTHER" id="PTHR45348:SF5">
    <property type="entry name" value="OXIDOREDUCTASE, PUTATIVE (AFU_ORTHOLOGUE AFUA_8G01420)-RELATED"/>
    <property type="match status" value="1"/>
</dbReference>
<dbReference type="SUPFAM" id="SSF51735">
    <property type="entry name" value="NAD(P)-binding Rossmann-fold domains"/>
    <property type="match status" value="1"/>
</dbReference>
<dbReference type="SMART" id="SM00829">
    <property type="entry name" value="PKS_ER"/>
    <property type="match status" value="1"/>
</dbReference>
<dbReference type="eggNOG" id="KOG1198">
    <property type="taxonomic scope" value="Eukaryota"/>
</dbReference>
<dbReference type="KEGG" id="pfj:MYCFIDRAFT_188527"/>
<dbReference type="InterPro" id="IPR047122">
    <property type="entry name" value="Trans-enoyl_RdTase-like"/>
</dbReference>
<sequence>MKEAIVAKGPKVTIHHVPVPRAGPGQVVTKVVYSGSNPKDWKRAAMRDAQPANQGDDISGVVHEVGEGVIEFKPGDRVFAFHEMLKPGGSYAEYALSWAATTAHLPENISFQEGAAIPLAALTAAVGLFARLQLPPPFLPRPKDSNPLPLIIYGAASAVGSYAVQLATRANIHPLLCVAGNGAAHVEKYIDRRKGDTIIDYRNGNDEVVKNLKEAAQDKKLEYAFDAVSEKGSVQNLAQVLAQETGQVTFVLPGKKYDLPGKIRHTLTTVGSVHGFPDDLKDFGYVYFRYIAKGLQEGWFKAQPQEVIPGGLEGVEQGLRNLKEGRASAVKYVFKIEDTPGLTE</sequence>
<dbReference type="InterPro" id="IPR011032">
    <property type="entry name" value="GroES-like_sf"/>
</dbReference>
<proteinExistence type="inferred from homology"/>
<dbReference type="GeneID" id="19335017"/>
<reference evidence="5 6" key="1">
    <citation type="journal article" date="2012" name="PLoS Pathog.">
        <title>Diverse lifestyles and strategies of plant pathogenesis encoded in the genomes of eighteen Dothideomycetes fungi.</title>
        <authorList>
            <person name="Ohm R.A."/>
            <person name="Feau N."/>
            <person name="Henrissat B."/>
            <person name="Schoch C.L."/>
            <person name="Horwitz B.A."/>
            <person name="Barry K.W."/>
            <person name="Condon B.J."/>
            <person name="Copeland A.C."/>
            <person name="Dhillon B."/>
            <person name="Glaser F."/>
            <person name="Hesse C.N."/>
            <person name="Kosti I."/>
            <person name="LaButti K."/>
            <person name="Lindquist E.A."/>
            <person name="Lucas S."/>
            <person name="Salamov A.A."/>
            <person name="Bradshaw R.E."/>
            <person name="Ciuffetti L."/>
            <person name="Hamelin R.C."/>
            <person name="Kema G.H.J."/>
            <person name="Lawrence C."/>
            <person name="Scott J.A."/>
            <person name="Spatafora J.W."/>
            <person name="Turgeon B.G."/>
            <person name="de Wit P.J.G.M."/>
            <person name="Zhong S."/>
            <person name="Goodwin S.B."/>
            <person name="Grigoriev I.V."/>
        </authorList>
    </citation>
    <scope>NUCLEOTIDE SEQUENCE [LARGE SCALE GENOMIC DNA]</scope>
    <source>
        <strain evidence="5 6">CIRAD86</strain>
    </source>
</reference>
<dbReference type="InterPro" id="IPR013154">
    <property type="entry name" value="ADH-like_N"/>
</dbReference>
<keyword evidence="6" id="KW-1185">Reference proteome</keyword>
<dbReference type="RefSeq" id="XP_007926775.1">
    <property type="nucleotide sequence ID" value="XM_007928584.1"/>
</dbReference>
<dbReference type="HOGENOM" id="CLU_026673_16_0_1"/>
<dbReference type="PANTHER" id="PTHR45348">
    <property type="entry name" value="HYPOTHETICAL OXIDOREDUCTASE (EUROFUNG)"/>
    <property type="match status" value="1"/>
</dbReference>
<dbReference type="InterPro" id="IPR020843">
    <property type="entry name" value="ER"/>
</dbReference>
<dbReference type="SUPFAM" id="SSF50129">
    <property type="entry name" value="GroES-like"/>
    <property type="match status" value="1"/>
</dbReference>
<dbReference type="GO" id="GO:0016651">
    <property type="term" value="F:oxidoreductase activity, acting on NAD(P)H"/>
    <property type="evidence" value="ECO:0007669"/>
    <property type="project" value="InterPro"/>
</dbReference>
<accession>M3B2G5</accession>
<dbReference type="CDD" id="cd08249">
    <property type="entry name" value="enoyl_reductase_like"/>
    <property type="match status" value="1"/>
</dbReference>
<organism evidence="5 6">
    <name type="scientific">Pseudocercospora fijiensis (strain CIRAD86)</name>
    <name type="common">Black leaf streak disease fungus</name>
    <name type="synonym">Mycosphaerella fijiensis</name>
    <dbReference type="NCBI Taxonomy" id="383855"/>
    <lineage>
        <taxon>Eukaryota</taxon>
        <taxon>Fungi</taxon>
        <taxon>Dikarya</taxon>
        <taxon>Ascomycota</taxon>
        <taxon>Pezizomycotina</taxon>
        <taxon>Dothideomycetes</taxon>
        <taxon>Dothideomycetidae</taxon>
        <taxon>Mycosphaerellales</taxon>
        <taxon>Mycosphaerellaceae</taxon>
        <taxon>Pseudocercospora</taxon>
    </lineage>
</organism>